<dbReference type="EMBL" id="SRJC01000006">
    <property type="protein sequence ID" value="TGB01489.1"/>
    <property type="molecule type" value="Genomic_DNA"/>
</dbReference>
<gene>
    <name evidence="1" type="ORF">E4663_16960</name>
</gene>
<protein>
    <submittedName>
        <fullName evidence="1">DUF1643 domain-containing protein</fullName>
    </submittedName>
</protein>
<comment type="caution">
    <text evidence="1">The sequence shown here is derived from an EMBL/GenBank/DDBJ whole genome shotgun (WGS) entry which is preliminary data.</text>
</comment>
<name>A0A4Z0GY31_9BACI</name>
<organism evidence="1 2">
    <name type="scientific">Halobacillus salinus</name>
    <dbReference type="NCBI Taxonomy" id="192814"/>
    <lineage>
        <taxon>Bacteria</taxon>
        <taxon>Bacillati</taxon>
        <taxon>Bacillota</taxon>
        <taxon>Bacilli</taxon>
        <taxon>Bacillales</taxon>
        <taxon>Bacillaceae</taxon>
        <taxon>Halobacillus</taxon>
    </lineage>
</organism>
<sequence>MQLDIYNVLFKNYRGAIIDEGEQYRYSLWRVWDENLPRVLFVMLNPSTADGQEDDPTLRRCMNFACKWGYGSLEVVNLFAYRTPNPKMLKGITNPIGDKNDEYIKEALERSERVILAWGTKGSLFNRDKEVLKLLKNQSNKPLYTLELTKSGFPRHPLYVKSNITPIRF</sequence>
<evidence type="ECO:0000313" key="1">
    <source>
        <dbReference type="EMBL" id="TGB01489.1"/>
    </source>
</evidence>
<keyword evidence="2" id="KW-1185">Reference proteome</keyword>
<dbReference type="Proteomes" id="UP000297982">
    <property type="component" value="Unassembled WGS sequence"/>
</dbReference>
<dbReference type="RefSeq" id="WP_135328511.1">
    <property type="nucleotide sequence ID" value="NZ_SRJC01000006.1"/>
</dbReference>
<dbReference type="AlphaFoldDB" id="A0A4Z0GY31"/>
<evidence type="ECO:0000313" key="2">
    <source>
        <dbReference type="Proteomes" id="UP000297982"/>
    </source>
</evidence>
<accession>A0A4Z0GY31</accession>
<proteinExistence type="predicted"/>
<dbReference type="InterPro" id="IPR012441">
    <property type="entry name" value="DUF1643"/>
</dbReference>
<dbReference type="Pfam" id="PF07799">
    <property type="entry name" value="DUF1643"/>
    <property type="match status" value="1"/>
</dbReference>
<reference evidence="1 2" key="1">
    <citation type="journal article" date="2003" name="Int. J. Syst. Evol. Microbiol.">
        <title>Halobacillus salinus sp. nov., isolated from a salt lake on the coast of the East Sea in Korea.</title>
        <authorList>
            <person name="Yoon J.H."/>
            <person name="Kang K.H."/>
            <person name="Park Y.H."/>
        </authorList>
    </citation>
    <scope>NUCLEOTIDE SEQUENCE [LARGE SCALE GENOMIC DNA]</scope>
    <source>
        <strain evidence="1 2">HSL-3</strain>
    </source>
</reference>